<dbReference type="Proteomes" id="UP000653454">
    <property type="component" value="Unassembled WGS sequence"/>
</dbReference>
<feature type="chain" id="PRO_5035830266" evidence="1">
    <location>
        <begin position="23"/>
        <end position="148"/>
    </location>
</feature>
<keyword evidence="1" id="KW-0732">Signal</keyword>
<evidence type="ECO:0000313" key="3">
    <source>
        <dbReference type="Proteomes" id="UP000653454"/>
    </source>
</evidence>
<evidence type="ECO:0000313" key="2">
    <source>
        <dbReference type="EMBL" id="CAG9138751.1"/>
    </source>
</evidence>
<accession>A0A8S4GG58</accession>
<protein>
    <submittedName>
        <fullName evidence="2">(diamondback moth) hypothetical protein</fullName>
    </submittedName>
</protein>
<sequence>MLMKIWVPQGIYLVCQILLVLSTAPILNLQDHVESNIQKPTEIDMGGFPSTFRWAVVGPDMGIYDVVSRWPGSSHDSRIFRNSRVHARLENRNIEGILVAFVHYEKAFDSIETWAVLNALQRCHIDYRYIEVLKCLTRPRKQFHCKEV</sequence>
<evidence type="ECO:0000256" key="1">
    <source>
        <dbReference type="SAM" id="SignalP"/>
    </source>
</evidence>
<name>A0A8S4GG58_PLUXY</name>
<dbReference type="AlphaFoldDB" id="A0A8S4GG58"/>
<proteinExistence type="predicted"/>
<keyword evidence="3" id="KW-1185">Reference proteome</keyword>
<feature type="signal peptide" evidence="1">
    <location>
        <begin position="1"/>
        <end position="22"/>
    </location>
</feature>
<reference evidence="2" key="1">
    <citation type="submission" date="2020-11" db="EMBL/GenBank/DDBJ databases">
        <authorList>
            <person name="Whiteford S."/>
        </authorList>
    </citation>
    <scope>NUCLEOTIDE SEQUENCE</scope>
</reference>
<comment type="caution">
    <text evidence="2">The sequence shown here is derived from an EMBL/GenBank/DDBJ whole genome shotgun (WGS) entry which is preliminary data.</text>
</comment>
<gene>
    <name evidence="2" type="ORF">PLXY2_LOCUS17004</name>
</gene>
<dbReference type="EMBL" id="CAJHNJ030000833">
    <property type="protein sequence ID" value="CAG9138751.1"/>
    <property type="molecule type" value="Genomic_DNA"/>
</dbReference>
<organism evidence="2 3">
    <name type="scientific">Plutella xylostella</name>
    <name type="common">Diamondback moth</name>
    <name type="synonym">Plutella maculipennis</name>
    <dbReference type="NCBI Taxonomy" id="51655"/>
    <lineage>
        <taxon>Eukaryota</taxon>
        <taxon>Metazoa</taxon>
        <taxon>Ecdysozoa</taxon>
        <taxon>Arthropoda</taxon>
        <taxon>Hexapoda</taxon>
        <taxon>Insecta</taxon>
        <taxon>Pterygota</taxon>
        <taxon>Neoptera</taxon>
        <taxon>Endopterygota</taxon>
        <taxon>Lepidoptera</taxon>
        <taxon>Glossata</taxon>
        <taxon>Ditrysia</taxon>
        <taxon>Yponomeutoidea</taxon>
        <taxon>Plutellidae</taxon>
        <taxon>Plutella</taxon>
    </lineage>
</organism>